<accession>A0A4R2GWW9</accession>
<dbReference type="EMBL" id="SLWN01000022">
    <property type="protein sequence ID" value="TCO15363.1"/>
    <property type="molecule type" value="Genomic_DNA"/>
</dbReference>
<keyword evidence="3" id="KW-1185">Reference proteome</keyword>
<reference evidence="2 3" key="1">
    <citation type="journal article" date="2015" name="Stand. Genomic Sci.">
        <title>Genomic Encyclopedia of Bacterial and Archaeal Type Strains, Phase III: the genomes of soil and plant-associated and newly described type strains.</title>
        <authorList>
            <person name="Whitman W.B."/>
            <person name="Woyke T."/>
            <person name="Klenk H.P."/>
            <person name="Zhou Y."/>
            <person name="Lilburn T.G."/>
            <person name="Beck B.J."/>
            <person name="De Vos P."/>
            <person name="Vandamme P."/>
            <person name="Eisen J.A."/>
            <person name="Garrity G."/>
            <person name="Hugenholtz P."/>
            <person name="Kyrpides N.C."/>
        </authorList>
    </citation>
    <scope>NUCLEOTIDE SEQUENCE [LARGE SCALE GENOMIC DNA]</scope>
    <source>
        <strain evidence="2 3">VKM Ac-2572</strain>
    </source>
</reference>
<organism evidence="2 3">
    <name type="scientific">Kribbella steppae</name>
    <dbReference type="NCBI Taxonomy" id="2512223"/>
    <lineage>
        <taxon>Bacteria</taxon>
        <taxon>Bacillati</taxon>
        <taxon>Actinomycetota</taxon>
        <taxon>Actinomycetes</taxon>
        <taxon>Propionibacteriales</taxon>
        <taxon>Kribbellaceae</taxon>
        <taxon>Kribbella</taxon>
    </lineage>
</organism>
<proteinExistence type="predicted"/>
<keyword evidence="1" id="KW-0472">Membrane</keyword>
<evidence type="ECO:0000313" key="3">
    <source>
        <dbReference type="Proteomes" id="UP000294508"/>
    </source>
</evidence>
<feature type="transmembrane region" description="Helical" evidence="1">
    <location>
        <begin position="32"/>
        <end position="50"/>
    </location>
</feature>
<dbReference type="RefSeq" id="WP_132215810.1">
    <property type="nucleotide sequence ID" value="NZ_SLWN01000022.1"/>
</dbReference>
<evidence type="ECO:0000313" key="2">
    <source>
        <dbReference type="EMBL" id="TCO15363.1"/>
    </source>
</evidence>
<evidence type="ECO:0000256" key="1">
    <source>
        <dbReference type="SAM" id="Phobius"/>
    </source>
</evidence>
<sequence length="63" mass="6842">MRLFLVLTFFGVLSLGVGILTAGDDQDVDWLIAGGLFGLALAGEGARQWLRRDRAKSRESTGF</sequence>
<protein>
    <submittedName>
        <fullName evidence="2">Uncharacterized protein</fullName>
    </submittedName>
</protein>
<dbReference type="AlphaFoldDB" id="A0A4R2GWW9"/>
<comment type="caution">
    <text evidence="2">The sequence shown here is derived from an EMBL/GenBank/DDBJ whole genome shotgun (WGS) entry which is preliminary data.</text>
</comment>
<keyword evidence="1" id="KW-1133">Transmembrane helix</keyword>
<dbReference type="Proteomes" id="UP000294508">
    <property type="component" value="Unassembled WGS sequence"/>
</dbReference>
<keyword evidence="1" id="KW-0812">Transmembrane</keyword>
<gene>
    <name evidence="2" type="ORF">EV652_12221</name>
</gene>
<name>A0A4R2GWW9_9ACTN</name>